<evidence type="ECO:0000259" key="6">
    <source>
        <dbReference type="PROSITE" id="PS50158"/>
    </source>
</evidence>
<dbReference type="GO" id="GO:0003676">
    <property type="term" value="F:nucleic acid binding"/>
    <property type="evidence" value="ECO:0007669"/>
    <property type="project" value="InterPro"/>
</dbReference>
<dbReference type="PROSITE" id="PS50158">
    <property type="entry name" value="ZF_CCHC"/>
    <property type="match status" value="1"/>
</dbReference>
<dbReference type="Pfam" id="PF06839">
    <property type="entry name" value="Zn_ribbon_GRF"/>
    <property type="match status" value="1"/>
</dbReference>
<evidence type="ECO:0000256" key="3">
    <source>
        <dbReference type="ARBA" id="ARBA00022833"/>
    </source>
</evidence>
<evidence type="ECO:0000313" key="7">
    <source>
        <dbReference type="EMBL" id="KAK8954075.1"/>
    </source>
</evidence>
<dbReference type="InterPro" id="IPR036875">
    <property type="entry name" value="Znf_CCHC_sf"/>
</dbReference>
<dbReference type="Proteomes" id="UP001418222">
    <property type="component" value="Unassembled WGS sequence"/>
</dbReference>
<evidence type="ECO:0000256" key="5">
    <source>
        <dbReference type="SAM" id="MobiDB-lite"/>
    </source>
</evidence>
<dbReference type="PANTHER" id="PTHR33680:SF1">
    <property type="entry name" value="OS05G0489500 PROTEIN"/>
    <property type="match status" value="1"/>
</dbReference>
<dbReference type="PANTHER" id="PTHR33680">
    <property type="entry name" value="OS07G0190500 PROTEIN"/>
    <property type="match status" value="1"/>
</dbReference>
<keyword evidence="8" id="KW-1185">Reference proteome</keyword>
<protein>
    <recommendedName>
        <fullName evidence="6">CCHC-type domain-containing protein</fullName>
    </recommendedName>
</protein>
<gene>
    <name evidence="7" type="ORF">KSP39_PZI002903</name>
</gene>
<evidence type="ECO:0000256" key="1">
    <source>
        <dbReference type="ARBA" id="ARBA00022723"/>
    </source>
</evidence>
<dbReference type="GO" id="GO:0008270">
    <property type="term" value="F:zinc ion binding"/>
    <property type="evidence" value="ECO:0007669"/>
    <property type="project" value="UniProtKB-KW"/>
</dbReference>
<comment type="caution">
    <text evidence="7">The sequence shown here is derived from an EMBL/GenBank/DDBJ whole genome shotgun (WGS) entry which is preliminary data.</text>
</comment>
<organism evidence="7 8">
    <name type="scientific">Platanthera zijinensis</name>
    <dbReference type="NCBI Taxonomy" id="2320716"/>
    <lineage>
        <taxon>Eukaryota</taxon>
        <taxon>Viridiplantae</taxon>
        <taxon>Streptophyta</taxon>
        <taxon>Embryophyta</taxon>
        <taxon>Tracheophyta</taxon>
        <taxon>Spermatophyta</taxon>
        <taxon>Magnoliopsida</taxon>
        <taxon>Liliopsida</taxon>
        <taxon>Asparagales</taxon>
        <taxon>Orchidaceae</taxon>
        <taxon>Orchidoideae</taxon>
        <taxon>Orchideae</taxon>
        <taxon>Orchidinae</taxon>
        <taxon>Platanthera</taxon>
    </lineage>
</organism>
<dbReference type="InterPro" id="IPR001878">
    <property type="entry name" value="Znf_CCHC"/>
</dbReference>
<keyword evidence="2 4" id="KW-0863">Zinc-finger</keyword>
<reference evidence="7 8" key="1">
    <citation type="journal article" date="2022" name="Nat. Plants">
        <title>Genomes of leafy and leafless Platanthera orchids illuminate the evolution of mycoheterotrophy.</title>
        <authorList>
            <person name="Li M.H."/>
            <person name="Liu K.W."/>
            <person name="Li Z."/>
            <person name="Lu H.C."/>
            <person name="Ye Q.L."/>
            <person name="Zhang D."/>
            <person name="Wang J.Y."/>
            <person name="Li Y.F."/>
            <person name="Zhong Z.M."/>
            <person name="Liu X."/>
            <person name="Yu X."/>
            <person name="Liu D.K."/>
            <person name="Tu X.D."/>
            <person name="Liu B."/>
            <person name="Hao Y."/>
            <person name="Liao X.Y."/>
            <person name="Jiang Y.T."/>
            <person name="Sun W.H."/>
            <person name="Chen J."/>
            <person name="Chen Y.Q."/>
            <person name="Ai Y."/>
            <person name="Zhai J.W."/>
            <person name="Wu S.S."/>
            <person name="Zhou Z."/>
            <person name="Hsiao Y.Y."/>
            <person name="Wu W.L."/>
            <person name="Chen Y.Y."/>
            <person name="Lin Y.F."/>
            <person name="Hsu J.L."/>
            <person name="Li C.Y."/>
            <person name="Wang Z.W."/>
            <person name="Zhao X."/>
            <person name="Zhong W.Y."/>
            <person name="Ma X.K."/>
            <person name="Ma L."/>
            <person name="Huang J."/>
            <person name="Chen G.Z."/>
            <person name="Huang M.Z."/>
            <person name="Huang L."/>
            <person name="Peng D.H."/>
            <person name="Luo Y.B."/>
            <person name="Zou S.Q."/>
            <person name="Chen S.P."/>
            <person name="Lan S."/>
            <person name="Tsai W.C."/>
            <person name="Van de Peer Y."/>
            <person name="Liu Z.J."/>
        </authorList>
    </citation>
    <scope>NUCLEOTIDE SEQUENCE [LARGE SCALE GENOMIC DNA]</scope>
    <source>
        <strain evidence="7">Lor287</strain>
    </source>
</reference>
<dbReference type="InterPro" id="IPR010666">
    <property type="entry name" value="Znf_GRF"/>
</dbReference>
<proteinExistence type="predicted"/>
<feature type="region of interest" description="Disordered" evidence="5">
    <location>
        <begin position="117"/>
        <end position="139"/>
    </location>
</feature>
<feature type="domain" description="CCHC-type" evidence="6">
    <location>
        <begin position="145"/>
        <end position="158"/>
    </location>
</feature>
<evidence type="ECO:0000313" key="8">
    <source>
        <dbReference type="Proteomes" id="UP001418222"/>
    </source>
</evidence>
<feature type="compositionally biased region" description="Low complexity" evidence="5">
    <location>
        <begin position="128"/>
        <end position="139"/>
    </location>
</feature>
<dbReference type="Pfam" id="PF00098">
    <property type="entry name" value="zf-CCHC"/>
    <property type="match status" value="1"/>
</dbReference>
<accession>A0AAP0BZ66</accession>
<evidence type="ECO:0000256" key="2">
    <source>
        <dbReference type="ARBA" id="ARBA00022771"/>
    </source>
</evidence>
<sequence>MCHARALGGDTRLLASNAFFQKFTFQSISLKKQHYNRERYWKMSKVEDVIDDHFLSLIEEAEADAIAAGGVIKRPKLSDAISGGGGRQENQEEGSYMAALRGSRSSLWQRQQNDLNLLKKDSGGSGLGSRSSATTPSSTMAAGACFKCGMSGHWARDCGGAQAGSADHTDGLAPAMPCPCGAGTCLVLTSNTAKNPGRMFYRCPLKARQWLLLFPSRGKFPRLGNSGPPLIPAVASATAASINSVWRGGGRIGGVPLEKRRAKQSLTPSPSVAGSPATARPGFVGVAAK</sequence>
<dbReference type="AlphaFoldDB" id="A0AAP0BZ66"/>
<keyword evidence="3" id="KW-0862">Zinc</keyword>
<dbReference type="Gene3D" id="4.10.60.10">
    <property type="entry name" value="Zinc finger, CCHC-type"/>
    <property type="match status" value="1"/>
</dbReference>
<feature type="region of interest" description="Disordered" evidence="5">
    <location>
        <begin position="264"/>
        <end position="289"/>
    </location>
</feature>
<name>A0AAP0BZ66_9ASPA</name>
<dbReference type="EMBL" id="JBBWWQ010000002">
    <property type="protein sequence ID" value="KAK8954075.1"/>
    <property type="molecule type" value="Genomic_DNA"/>
</dbReference>
<keyword evidence="1" id="KW-0479">Metal-binding</keyword>
<dbReference type="SUPFAM" id="SSF57756">
    <property type="entry name" value="Retrovirus zinc finger-like domains"/>
    <property type="match status" value="1"/>
</dbReference>
<evidence type="ECO:0000256" key="4">
    <source>
        <dbReference type="PROSITE-ProRule" id="PRU00047"/>
    </source>
</evidence>